<gene>
    <name evidence="9" type="ORF">Snoj_33080</name>
</gene>
<dbReference type="Gene3D" id="3.40.50.300">
    <property type="entry name" value="P-loop containing nucleotide triphosphate hydrolases"/>
    <property type="match status" value="1"/>
</dbReference>
<dbReference type="EMBL" id="BNEC01000005">
    <property type="protein sequence ID" value="GHI69390.1"/>
    <property type="molecule type" value="Genomic_DNA"/>
</dbReference>
<dbReference type="InterPro" id="IPR016032">
    <property type="entry name" value="Sig_transdc_resp-reg_C-effctor"/>
</dbReference>
<dbReference type="InterPro" id="IPR005158">
    <property type="entry name" value="BTAD"/>
</dbReference>
<dbReference type="PRINTS" id="PR00364">
    <property type="entry name" value="DISEASERSIST"/>
</dbReference>
<evidence type="ECO:0000256" key="7">
    <source>
        <dbReference type="SAM" id="MobiDB-lite"/>
    </source>
</evidence>
<dbReference type="PANTHER" id="PTHR35807:SF1">
    <property type="entry name" value="TRANSCRIPTIONAL REGULATOR REDD"/>
    <property type="match status" value="1"/>
</dbReference>
<keyword evidence="5" id="KW-0804">Transcription</keyword>
<comment type="caution">
    <text evidence="9">The sequence shown here is derived from an EMBL/GenBank/DDBJ whole genome shotgun (WGS) entry which is preliminary data.</text>
</comment>
<dbReference type="Pfam" id="PF00486">
    <property type="entry name" value="Trans_reg_C"/>
    <property type="match status" value="1"/>
</dbReference>
<feature type="domain" description="OmpR/PhoB-type" evidence="8">
    <location>
        <begin position="1"/>
        <end position="97"/>
    </location>
</feature>
<sequence>MQFRVLGPVSVTTANGGPLPLGPAKRRSLLAMLLAHPNTPVGVERLTEALWDEEPPRHARTVLQGHVSRLRAVFAQHDAAAHGVELLTQGAAYRLRLPETLVDAHRFEESLRLVRRSADPGETVAVLREALGLWQGPAFDGTVHSAPLEARAHALEELRLTAVEALASAYGQLGDHGAAASVLRAEAAAHPLREPLVAQLMLALARAGRQADALDWFHRTRKLLADEIGVDPAPVLTGAYNTLLRTDAHARAHPEAHADADAHTHAHAHADADHGTARPPAARSHEAAAGPAVTPQLLPRRPRGFIARQDELDTLDRITTAAPGPIVTLTGSAGVGKTALAVHWSHRRRADFPDGTLFADLCGFSPTPARDTRAVLREFLLALGVPVERMPGSPAALGARYRELTAGRRLLVVLDNAVDSEQIRPLLPGGDECVTLVTSRDRLDGLVATDAARPVTVGTLPAADSTALLAAVLGPEAVAAEPEAAARLAGLCDGLPLALRVAAARLATRPHRGLASFAGELADEQHRLDLLKAEDTGVAAALGLSLRHLPEPARWLFHHLGPHTGATLDTCTAAALADCPPPRAALALDQLAAAQLVVETGPQSYVLHDLVRLFARSLAPDHEPAGLLRLLDHWVQTLLGACAAAEPGGEPCCALPPGAGRTAEIRRFADRTAALAWYSAERGTLRATVEAAVAAGLHDRAWRLVLLQWPLIVWQVRDGWVPLLEQGLASAELDGDPAAQSRASALLGWVLSEEGRPEEALTRLERAPDLAVRAGDFAGEAVARINLAVALMRYGDRERPGGLLADALALAEREGLTETATLAHQHLAQHLLSVGAAAEAAEHAARGLALAAPLLAAPRRVVLRTLHGEALAAVGRTGEAVRQLHEAIREARADAYEEGEVAARVALDGLAEPEPQRGPGPEWSTGARGRSSLGGSRSGPRGGSPRS</sequence>
<dbReference type="InterPro" id="IPR011990">
    <property type="entry name" value="TPR-like_helical_dom_sf"/>
</dbReference>
<evidence type="ECO:0000256" key="1">
    <source>
        <dbReference type="ARBA" id="ARBA00005820"/>
    </source>
</evidence>
<accession>A0ABQ3SNJ8</accession>
<keyword evidence="4 6" id="KW-0238">DNA-binding</keyword>
<evidence type="ECO:0000259" key="8">
    <source>
        <dbReference type="PROSITE" id="PS51755"/>
    </source>
</evidence>
<dbReference type="SUPFAM" id="SSF52540">
    <property type="entry name" value="P-loop containing nucleoside triphosphate hydrolases"/>
    <property type="match status" value="1"/>
</dbReference>
<dbReference type="CDD" id="cd15831">
    <property type="entry name" value="BTAD"/>
    <property type="match status" value="1"/>
</dbReference>
<name>A0ABQ3SNJ8_9ACTN</name>
<evidence type="ECO:0000256" key="4">
    <source>
        <dbReference type="ARBA" id="ARBA00023125"/>
    </source>
</evidence>
<dbReference type="InterPro" id="IPR027417">
    <property type="entry name" value="P-loop_NTPase"/>
</dbReference>
<comment type="similarity">
    <text evidence="1">Belongs to the AfsR/DnrI/RedD regulatory family.</text>
</comment>
<proteinExistence type="inferred from homology"/>
<dbReference type="Gene3D" id="1.25.40.10">
    <property type="entry name" value="Tetratricopeptide repeat domain"/>
    <property type="match status" value="2"/>
</dbReference>
<dbReference type="Gene3D" id="1.10.10.10">
    <property type="entry name" value="Winged helix-like DNA-binding domain superfamily/Winged helix DNA-binding domain"/>
    <property type="match status" value="1"/>
</dbReference>
<evidence type="ECO:0000313" key="10">
    <source>
        <dbReference type="Proteomes" id="UP000613974"/>
    </source>
</evidence>
<organism evidence="9 10">
    <name type="scientific">Streptomyces nojiriensis</name>
    <dbReference type="NCBI Taxonomy" id="66374"/>
    <lineage>
        <taxon>Bacteria</taxon>
        <taxon>Bacillati</taxon>
        <taxon>Actinomycetota</taxon>
        <taxon>Actinomycetes</taxon>
        <taxon>Kitasatosporales</taxon>
        <taxon>Streptomycetaceae</taxon>
        <taxon>Streptomyces</taxon>
    </lineage>
</organism>
<evidence type="ECO:0000256" key="3">
    <source>
        <dbReference type="ARBA" id="ARBA00023015"/>
    </source>
</evidence>
<evidence type="ECO:0000313" key="9">
    <source>
        <dbReference type="EMBL" id="GHI69390.1"/>
    </source>
</evidence>
<feature type="region of interest" description="Disordered" evidence="7">
    <location>
        <begin position="907"/>
        <end position="947"/>
    </location>
</feature>
<feature type="compositionally biased region" description="Basic and acidic residues" evidence="7">
    <location>
        <begin position="252"/>
        <end position="276"/>
    </location>
</feature>
<dbReference type="InterPro" id="IPR036388">
    <property type="entry name" value="WH-like_DNA-bd_sf"/>
</dbReference>
<dbReference type="InterPro" id="IPR001867">
    <property type="entry name" value="OmpR/PhoB-type_DNA-bd"/>
</dbReference>
<evidence type="ECO:0000256" key="2">
    <source>
        <dbReference type="ARBA" id="ARBA00023012"/>
    </source>
</evidence>
<protein>
    <submittedName>
        <fullName evidence="9">SARP family transcriptional regulator</fullName>
    </submittedName>
</protein>
<dbReference type="SUPFAM" id="SSF48452">
    <property type="entry name" value="TPR-like"/>
    <property type="match status" value="2"/>
</dbReference>
<dbReference type="SUPFAM" id="SSF46894">
    <property type="entry name" value="C-terminal effector domain of the bipartite response regulators"/>
    <property type="match status" value="1"/>
</dbReference>
<keyword evidence="3" id="KW-0805">Transcription regulation</keyword>
<dbReference type="PANTHER" id="PTHR35807">
    <property type="entry name" value="TRANSCRIPTIONAL REGULATOR REDD-RELATED"/>
    <property type="match status" value="1"/>
</dbReference>
<feature type="DNA-binding region" description="OmpR/PhoB-type" evidence="6">
    <location>
        <begin position="1"/>
        <end position="97"/>
    </location>
</feature>
<dbReference type="Pfam" id="PF03704">
    <property type="entry name" value="BTAD"/>
    <property type="match status" value="1"/>
</dbReference>
<dbReference type="SMART" id="SM01043">
    <property type="entry name" value="BTAD"/>
    <property type="match status" value="1"/>
</dbReference>
<reference evidence="10" key="1">
    <citation type="submission" date="2023-07" db="EMBL/GenBank/DDBJ databases">
        <title>Whole genome shotgun sequence of Streptomyces nojiriensis NBRC 13794.</title>
        <authorList>
            <person name="Komaki H."/>
            <person name="Tamura T."/>
        </authorList>
    </citation>
    <scope>NUCLEOTIDE SEQUENCE [LARGE SCALE GENOMIC DNA]</scope>
    <source>
        <strain evidence="10">NBRC 13794</strain>
    </source>
</reference>
<dbReference type="Proteomes" id="UP000613974">
    <property type="component" value="Unassembled WGS sequence"/>
</dbReference>
<dbReference type="SMART" id="SM00862">
    <property type="entry name" value="Trans_reg_C"/>
    <property type="match status" value="1"/>
</dbReference>
<evidence type="ECO:0000256" key="5">
    <source>
        <dbReference type="ARBA" id="ARBA00023163"/>
    </source>
</evidence>
<dbReference type="InterPro" id="IPR051677">
    <property type="entry name" value="AfsR-DnrI-RedD_regulator"/>
</dbReference>
<evidence type="ECO:0000256" key="6">
    <source>
        <dbReference type="PROSITE-ProRule" id="PRU01091"/>
    </source>
</evidence>
<keyword evidence="10" id="KW-1185">Reference proteome</keyword>
<keyword evidence="2" id="KW-0902">Two-component regulatory system</keyword>
<feature type="compositionally biased region" description="Gly residues" evidence="7">
    <location>
        <begin position="936"/>
        <end position="947"/>
    </location>
</feature>
<feature type="region of interest" description="Disordered" evidence="7">
    <location>
        <begin position="252"/>
        <end position="302"/>
    </location>
</feature>
<dbReference type="PROSITE" id="PS51755">
    <property type="entry name" value="OMPR_PHOB"/>
    <property type="match status" value="1"/>
</dbReference>